<dbReference type="AlphaFoldDB" id="A0A8J6TF40"/>
<comment type="caution">
    <text evidence="1">The sequence shown here is derived from an EMBL/GenBank/DDBJ whole genome shotgun (WGS) entry which is preliminary data.</text>
</comment>
<reference evidence="1 2" key="1">
    <citation type="submission" date="2020-08" db="EMBL/GenBank/DDBJ databases">
        <title>Bridging the membrane lipid divide: bacteria of the FCB group superphylum have the potential to synthesize archaeal ether lipids.</title>
        <authorList>
            <person name="Villanueva L."/>
            <person name="Von Meijenfeldt F.A.B."/>
            <person name="Westbye A.B."/>
            <person name="Yadav S."/>
            <person name="Hopmans E.C."/>
            <person name="Dutilh B.E."/>
            <person name="Sinninghe Damste J.S."/>
        </authorList>
    </citation>
    <scope>NUCLEOTIDE SEQUENCE [LARGE SCALE GENOMIC DNA]</scope>
    <source>
        <strain evidence="1">NIOZ-UU36</strain>
    </source>
</reference>
<name>A0A8J6TF40_9CHLR</name>
<organism evidence="1 2">
    <name type="scientific">Candidatus Desulfolinea nitratireducens</name>
    <dbReference type="NCBI Taxonomy" id="2841698"/>
    <lineage>
        <taxon>Bacteria</taxon>
        <taxon>Bacillati</taxon>
        <taxon>Chloroflexota</taxon>
        <taxon>Anaerolineae</taxon>
        <taxon>Anaerolineales</taxon>
        <taxon>Anaerolineales incertae sedis</taxon>
        <taxon>Candidatus Desulfolinea</taxon>
    </lineage>
</organism>
<gene>
    <name evidence="1" type="ORF">H8E29_11615</name>
</gene>
<evidence type="ECO:0000313" key="2">
    <source>
        <dbReference type="Proteomes" id="UP000614469"/>
    </source>
</evidence>
<dbReference type="InterPro" id="IPR009078">
    <property type="entry name" value="Ferritin-like_SF"/>
</dbReference>
<dbReference type="InterPro" id="IPR012347">
    <property type="entry name" value="Ferritin-like"/>
</dbReference>
<dbReference type="GO" id="GO:0016491">
    <property type="term" value="F:oxidoreductase activity"/>
    <property type="evidence" value="ECO:0007669"/>
    <property type="project" value="InterPro"/>
</dbReference>
<dbReference type="PANTHER" id="PTHR33531">
    <property type="entry name" value="RUBRERYTHRIN SUBFAMILY"/>
    <property type="match status" value="1"/>
</dbReference>
<dbReference type="EMBL" id="JACNJN010000129">
    <property type="protein sequence ID" value="MBC8335906.1"/>
    <property type="molecule type" value="Genomic_DNA"/>
</dbReference>
<accession>A0A8J6TF40</accession>
<dbReference type="CDD" id="cd01045">
    <property type="entry name" value="Ferritin_like_AB"/>
    <property type="match status" value="1"/>
</dbReference>
<evidence type="ECO:0000313" key="1">
    <source>
        <dbReference type="EMBL" id="MBC8335906.1"/>
    </source>
</evidence>
<dbReference type="Gene3D" id="1.20.1260.10">
    <property type="match status" value="1"/>
</dbReference>
<dbReference type="PANTHER" id="PTHR33531:SF7">
    <property type="entry name" value="HYPOTHETICAL MEMBRANE PROTEIN, CONSERVED"/>
    <property type="match status" value="1"/>
</dbReference>
<dbReference type="SUPFAM" id="SSF47240">
    <property type="entry name" value="Ferritin-like"/>
    <property type="match status" value="1"/>
</dbReference>
<protein>
    <submittedName>
        <fullName evidence="1">Ferritin family protein</fullName>
    </submittedName>
</protein>
<dbReference type="GO" id="GO:0046872">
    <property type="term" value="F:metal ion binding"/>
    <property type="evidence" value="ECO:0007669"/>
    <property type="project" value="InterPro"/>
</dbReference>
<dbReference type="Proteomes" id="UP000614469">
    <property type="component" value="Unassembled WGS sequence"/>
</dbReference>
<sequence>MDIRKVLEYALQREYEGKAFFENNADRLSNATATGAFKAIAQEEQRHIEFIQAQLDALENKESATQPAPELDEATFFAARADQEMIEQSVSESMVADLPVLRMAYLIEKDFSEFYQQAASKAEGDVKATLEMLARWEAGHERLFKRMHDEAFEKYTEMPWGG</sequence>
<dbReference type="Pfam" id="PF13668">
    <property type="entry name" value="Ferritin_2"/>
    <property type="match status" value="1"/>
</dbReference>
<proteinExistence type="predicted"/>